<dbReference type="PANTHER" id="PTHR16099">
    <property type="entry name" value="8-OXO-DGTP DIPHOSPHATES NUDT15"/>
    <property type="match status" value="1"/>
</dbReference>
<dbReference type="AlphaFoldDB" id="A0A7T9DJY2"/>
<sequence>MNTLKNKLGPSEPNRPRVGVGVLICRDGKVLLGKRLAAHGKGTWSPPGGKMEFGESPLDCAKREILEETNLHLTHMRIGPYTNDVFVSDNLHYITLCVIAEATGEPKAMEPEKCAEWKWFAWNELPSPLFLPLENLKKQGFDPFESL</sequence>
<evidence type="ECO:0000259" key="2">
    <source>
        <dbReference type="PROSITE" id="PS51462"/>
    </source>
</evidence>
<dbReference type="CDD" id="cd04678">
    <property type="entry name" value="NUDIX_MTH2_Nudt15"/>
    <property type="match status" value="1"/>
</dbReference>
<gene>
    <name evidence="3" type="ORF">IPJ89_00035</name>
</gene>
<keyword evidence="1" id="KW-0378">Hydrolase</keyword>
<dbReference type="SUPFAM" id="SSF55811">
    <property type="entry name" value="Nudix"/>
    <property type="match status" value="1"/>
</dbReference>
<dbReference type="Pfam" id="PF00293">
    <property type="entry name" value="NUDIX"/>
    <property type="match status" value="1"/>
</dbReference>
<dbReference type="InterPro" id="IPR000086">
    <property type="entry name" value="NUDIX_hydrolase_dom"/>
</dbReference>
<evidence type="ECO:0000313" key="3">
    <source>
        <dbReference type="EMBL" id="QQR92621.1"/>
    </source>
</evidence>
<accession>A0A7T9DJY2</accession>
<feature type="domain" description="Nudix hydrolase" evidence="2">
    <location>
        <begin position="15"/>
        <end position="146"/>
    </location>
</feature>
<dbReference type="InterPro" id="IPR020084">
    <property type="entry name" value="NUDIX_hydrolase_CS"/>
</dbReference>
<reference evidence="3" key="1">
    <citation type="submission" date="2020-11" db="EMBL/GenBank/DDBJ databases">
        <title>Connecting structure to function with the recovery of over 1000 high-quality activated sludge metagenome-assembled genomes encoding full-length rRNA genes using long-read sequencing.</title>
        <authorList>
            <person name="Singleton C.M."/>
            <person name="Petriglieri F."/>
            <person name="Kristensen J.M."/>
            <person name="Kirkegaard R.H."/>
            <person name="Michaelsen T.Y."/>
            <person name="Andersen M.H."/>
            <person name="Karst S.M."/>
            <person name="Dueholm M.S."/>
            <person name="Nielsen P.H."/>
            <person name="Albertsen M."/>
        </authorList>
    </citation>
    <scope>NUCLEOTIDE SEQUENCE</scope>
    <source>
        <strain evidence="3">Fred_18-Q3-R57-64_BAT3C.431</strain>
    </source>
</reference>
<protein>
    <submittedName>
        <fullName evidence="3">NUDIX domain-containing protein</fullName>
    </submittedName>
</protein>
<dbReference type="InterPro" id="IPR015797">
    <property type="entry name" value="NUDIX_hydrolase-like_dom_sf"/>
</dbReference>
<evidence type="ECO:0000256" key="1">
    <source>
        <dbReference type="ARBA" id="ARBA00022801"/>
    </source>
</evidence>
<dbReference type="PROSITE" id="PS00893">
    <property type="entry name" value="NUDIX_BOX"/>
    <property type="match status" value="1"/>
</dbReference>
<dbReference type="Gene3D" id="3.90.79.10">
    <property type="entry name" value="Nucleoside Triphosphate Pyrophosphohydrolase"/>
    <property type="match status" value="1"/>
</dbReference>
<proteinExistence type="predicted"/>
<dbReference type="Proteomes" id="UP000596004">
    <property type="component" value="Chromosome"/>
</dbReference>
<dbReference type="GO" id="GO:0016787">
    <property type="term" value="F:hydrolase activity"/>
    <property type="evidence" value="ECO:0007669"/>
    <property type="project" value="UniProtKB-KW"/>
</dbReference>
<dbReference type="EMBL" id="CP064981">
    <property type="protein sequence ID" value="QQR92621.1"/>
    <property type="molecule type" value="Genomic_DNA"/>
</dbReference>
<organism evidence="3">
    <name type="scientific">Candidatus Iainarchaeum sp</name>
    <dbReference type="NCBI Taxonomy" id="3101447"/>
    <lineage>
        <taxon>Archaea</taxon>
        <taxon>Candidatus Iainarchaeota</taxon>
        <taxon>Candidatus Iainarchaeia</taxon>
        <taxon>Candidatus Iainarchaeales</taxon>
        <taxon>Candidatus Iainarchaeaceae</taxon>
        <taxon>Candidatus Iainarchaeum</taxon>
    </lineage>
</organism>
<name>A0A7T9DJY2_9ARCH</name>
<dbReference type="FunFam" id="3.90.79.10:FF:000060">
    <property type="entry name" value="Nudix hydrolase 1"/>
    <property type="match status" value="1"/>
</dbReference>
<dbReference type="PANTHER" id="PTHR16099:SF5">
    <property type="entry name" value="NUCLEOTIDE TRIPHOSPHATE DIPHOSPHATASE NUDT15"/>
    <property type="match status" value="1"/>
</dbReference>
<dbReference type="PROSITE" id="PS51462">
    <property type="entry name" value="NUDIX"/>
    <property type="match status" value="1"/>
</dbReference>